<organism evidence="2 3">
    <name type="scientific">Lapidilactobacillus dextrinicus DSM 20335</name>
    <dbReference type="NCBI Taxonomy" id="1423738"/>
    <lineage>
        <taxon>Bacteria</taxon>
        <taxon>Bacillati</taxon>
        <taxon>Bacillota</taxon>
        <taxon>Bacilli</taxon>
        <taxon>Lactobacillales</taxon>
        <taxon>Lactobacillaceae</taxon>
        <taxon>Lapidilactobacillus</taxon>
    </lineage>
</organism>
<feature type="signal peptide" evidence="1">
    <location>
        <begin position="1"/>
        <end position="15"/>
    </location>
</feature>
<dbReference type="Proteomes" id="UP000051813">
    <property type="component" value="Unassembled WGS sequence"/>
</dbReference>
<protein>
    <submittedName>
        <fullName evidence="2">Uncharacterized protein</fullName>
    </submittedName>
</protein>
<evidence type="ECO:0000313" key="3">
    <source>
        <dbReference type="Proteomes" id="UP000051813"/>
    </source>
</evidence>
<comment type="caution">
    <text evidence="2">The sequence shown here is derived from an EMBL/GenBank/DDBJ whole genome shotgun (WGS) entry which is preliminary data.</text>
</comment>
<accession>A0A0R2BUR5</accession>
<dbReference type="AlphaFoldDB" id="A0A0R2BUR5"/>
<dbReference type="EMBL" id="AYYK01000004">
    <property type="protein sequence ID" value="KRM79516.1"/>
    <property type="molecule type" value="Genomic_DNA"/>
</dbReference>
<keyword evidence="1" id="KW-0732">Signal</keyword>
<evidence type="ECO:0000313" key="2">
    <source>
        <dbReference type="EMBL" id="KRM79516.1"/>
    </source>
</evidence>
<evidence type="ECO:0000256" key="1">
    <source>
        <dbReference type="SAM" id="SignalP"/>
    </source>
</evidence>
<feature type="chain" id="PRO_5039097676" evidence="1">
    <location>
        <begin position="16"/>
        <end position="51"/>
    </location>
</feature>
<dbReference type="PATRIC" id="fig|1423738.3.peg.1725"/>
<name>A0A0R2BUR5_9LACO</name>
<proteinExistence type="predicted"/>
<dbReference type="STRING" id="1423738.FC84_GL001697"/>
<gene>
    <name evidence="2" type="ORF">FC84_GL001697</name>
</gene>
<reference evidence="2 3" key="1">
    <citation type="journal article" date="2015" name="Genome Announc.">
        <title>Expanding the biotechnology potential of lactobacilli through comparative genomics of 213 strains and associated genera.</title>
        <authorList>
            <person name="Sun Z."/>
            <person name="Harris H.M."/>
            <person name="McCann A."/>
            <person name="Guo C."/>
            <person name="Argimon S."/>
            <person name="Zhang W."/>
            <person name="Yang X."/>
            <person name="Jeffery I.B."/>
            <person name="Cooney J.C."/>
            <person name="Kagawa T.F."/>
            <person name="Liu W."/>
            <person name="Song Y."/>
            <person name="Salvetti E."/>
            <person name="Wrobel A."/>
            <person name="Rasinkangas P."/>
            <person name="Parkhill J."/>
            <person name="Rea M.C."/>
            <person name="O'Sullivan O."/>
            <person name="Ritari J."/>
            <person name="Douillard F.P."/>
            <person name="Paul Ross R."/>
            <person name="Yang R."/>
            <person name="Briner A.E."/>
            <person name="Felis G.E."/>
            <person name="de Vos W.M."/>
            <person name="Barrangou R."/>
            <person name="Klaenhammer T.R."/>
            <person name="Caufield P.W."/>
            <person name="Cui Y."/>
            <person name="Zhang H."/>
            <person name="O'Toole P.W."/>
        </authorList>
    </citation>
    <scope>NUCLEOTIDE SEQUENCE [LARGE SCALE GENOMIC DNA]</scope>
    <source>
        <strain evidence="2 3">DSM 20335</strain>
    </source>
</reference>
<keyword evidence="3" id="KW-1185">Reference proteome</keyword>
<sequence length="51" mass="5573">MFCLLSLSAVSLALAQTIISGEKSVQISQDKLVEVRQENLQLKERVAANEA</sequence>